<keyword evidence="1" id="KW-0596">Phosphopantetheine</keyword>
<accession>A0ABW2XGJ2</accession>
<dbReference type="SUPFAM" id="SSF47336">
    <property type="entry name" value="ACP-like"/>
    <property type="match status" value="1"/>
</dbReference>
<dbReference type="Pfam" id="PF00550">
    <property type="entry name" value="PP-binding"/>
    <property type="match status" value="1"/>
</dbReference>
<protein>
    <submittedName>
        <fullName evidence="4">Acyl carrier protein</fullName>
    </submittedName>
</protein>
<evidence type="ECO:0000256" key="1">
    <source>
        <dbReference type="ARBA" id="ARBA00022450"/>
    </source>
</evidence>
<organism evidence="4 5">
    <name type="scientific">Actinomadura fibrosa</name>
    <dbReference type="NCBI Taxonomy" id="111802"/>
    <lineage>
        <taxon>Bacteria</taxon>
        <taxon>Bacillati</taxon>
        <taxon>Actinomycetota</taxon>
        <taxon>Actinomycetes</taxon>
        <taxon>Streptosporangiales</taxon>
        <taxon>Thermomonosporaceae</taxon>
        <taxon>Actinomadura</taxon>
    </lineage>
</organism>
<sequence>MNDTSRVLPSLVAEDAGMAPADLCPQDTLEDLGLDSLMLVRLRLRIERETGVWLDELELNTSTTMEELARLVSARSAGRA</sequence>
<dbReference type="Proteomes" id="UP001597063">
    <property type="component" value="Unassembled WGS sequence"/>
</dbReference>
<dbReference type="EMBL" id="JBHTGP010000003">
    <property type="protein sequence ID" value="MFD0684413.1"/>
    <property type="molecule type" value="Genomic_DNA"/>
</dbReference>
<dbReference type="InterPro" id="IPR036736">
    <property type="entry name" value="ACP-like_sf"/>
</dbReference>
<gene>
    <name evidence="4" type="ORF">ACFQZM_07905</name>
</gene>
<dbReference type="SMART" id="SM00823">
    <property type="entry name" value="PKS_PP"/>
    <property type="match status" value="1"/>
</dbReference>
<evidence type="ECO:0000259" key="3">
    <source>
        <dbReference type="PROSITE" id="PS50075"/>
    </source>
</evidence>
<evidence type="ECO:0000313" key="5">
    <source>
        <dbReference type="Proteomes" id="UP001597063"/>
    </source>
</evidence>
<keyword evidence="2" id="KW-0597">Phosphoprotein</keyword>
<dbReference type="Gene3D" id="1.10.1200.10">
    <property type="entry name" value="ACP-like"/>
    <property type="match status" value="1"/>
</dbReference>
<dbReference type="InterPro" id="IPR009081">
    <property type="entry name" value="PP-bd_ACP"/>
</dbReference>
<proteinExistence type="predicted"/>
<comment type="caution">
    <text evidence="4">The sequence shown here is derived from an EMBL/GenBank/DDBJ whole genome shotgun (WGS) entry which is preliminary data.</text>
</comment>
<dbReference type="PROSITE" id="PS50075">
    <property type="entry name" value="CARRIER"/>
    <property type="match status" value="1"/>
</dbReference>
<evidence type="ECO:0000313" key="4">
    <source>
        <dbReference type="EMBL" id="MFD0684413.1"/>
    </source>
</evidence>
<feature type="domain" description="Carrier" evidence="3">
    <location>
        <begin position="2"/>
        <end position="76"/>
    </location>
</feature>
<name>A0ABW2XGJ2_9ACTN</name>
<reference evidence="5" key="1">
    <citation type="journal article" date="2019" name="Int. J. Syst. Evol. Microbiol.">
        <title>The Global Catalogue of Microorganisms (GCM) 10K type strain sequencing project: providing services to taxonomists for standard genome sequencing and annotation.</title>
        <authorList>
            <consortium name="The Broad Institute Genomics Platform"/>
            <consortium name="The Broad Institute Genome Sequencing Center for Infectious Disease"/>
            <person name="Wu L."/>
            <person name="Ma J."/>
        </authorList>
    </citation>
    <scope>NUCLEOTIDE SEQUENCE [LARGE SCALE GENOMIC DNA]</scope>
    <source>
        <strain evidence="5">JCM 9371</strain>
    </source>
</reference>
<evidence type="ECO:0000256" key="2">
    <source>
        <dbReference type="ARBA" id="ARBA00022553"/>
    </source>
</evidence>
<dbReference type="InterPro" id="IPR020806">
    <property type="entry name" value="PKS_PP-bd"/>
</dbReference>
<keyword evidence="5" id="KW-1185">Reference proteome</keyword>
<dbReference type="RefSeq" id="WP_131763839.1">
    <property type="nucleotide sequence ID" value="NZ_CAACUY010000415.1"/>
</dbReference>